<evidence type="ECO:0000313" key="9">
    <source>
        <dbReference type="Proteomes" id="UP001162087"/>
    </source>
</evidence>
<comment type="subcellular location">
    <subcellularLocation>
        <location evidence="1">Golgi apparatus</location>
    </subcellularLocation>
</comment>
<feature type="region of interest" description="Disordered" evidence="5">
    <location>
        <begin position="1611"/>
        <end position="1638"/>
    </location>
</feature>
<dbReference type="InterPro" id="IPR006955">
    <property type="entry name" value="Uso1_p115_C"/>
</dbReference>
<dbReference type="GO" id="GO:0005795">
    <property type="term" value="C:Golgi stack"/>
    <property type="evidence" value="ECO:0007669"/>
    <property type="project" value="TreeGrafter"/>
</dbReference>
<dbReference type="InterPro" id="IPR016024">
    <property type="entry name" value="ARM-type_fold"/>
</dbReference>
<proteinExistence type="predicted"/>
<feature type="compositionally biased region" description="Basic and acidic residues" evidence="5">
    <location>
        <begin position="1611"/>
        <end position="1635"/>
    </location>
</feature>
<dbReference type="GO" id="GO:0006888">
    <property type="term" value="P:endoplasmic reticulum to Golgi vesicle-mediated transport"/>
    <property type="evidence" value="ECO:0007669"/>
    <property type="project" value="TreeGrafter"/>
</dbReference>
<dbReference type="PANTHER" id="PTHR10013:SF0">
    <property type="entry name" value="GENERAL VESICULAR TRANSPORT FACTOR P115"/>
    <property type="match status" value="1"/>
</dbReference>
<dbReference type="GO" id="GO:0000139">
    <property type="term" value="C:Golgi membrane"/>
    <property type="evidence" value="ECO:0007669"/>
    <property type="project" value="InterPro"/>
</dbReference>
<accession>A0AA35JD27</accession>
<feature type="domain" description="Vesicle tethering protein Uso1/P115-like head" evidence="6">
    <location>
        <begin position="364"/>
        <end position="715"/>
    </location>
</feature>
<dbReference type="GO" id="GO:0048280">
    <property type="term" value="P:vesicle fusion with Golgi apparatus"/>
    <property type="evidence" value="ECO:0007669"/>
    <property type="project" value="InterPro"/>
</dbReference>
<evidence type="ECO:0000256" key="3">
    <source>
        <dbReference type="ARBA" id="ARBA00023054"/>
    </source>
</evidence>
<dbReference type="GeneID" id="80922919"/>
<dbReference type="Proteomes" id="UP001162087">
    <property type="component" value="Chromosome 4"/>
</dbReference>
<dbReference type="SUPFAM" id="SSF48371">
    <property type="entry name" value="ARM repeat"/>
    <property type="match status" value="1"/>
</dbReference>
<dbReference type="Gene3D" id="1.25.10.10">
    <property type="entry name" value="Leucine-rich Repeat Variant"/>
    <property type="match status" value="1"/>
</dbReference>
<feature type="region of interest" description="Disordered" evidence="5">
    <location>
        <begin position="1762"/>
        <end position="1792"/>
    </location>
</feature>
<dbReference type="Gene3D" id="1.10.287.1490">
    <property type="match status" value="1"/>
</dbReference>
<dbReference type="InterPro" id="IPR011989">
    <property type="entry name" value="ARM-like"/>
</dbReference>
<reference evidence="8" key="1">
    <citation type="submission" date="2022-10" db="EMBL/GenBank/DDBJ databases">
        <authorList>
            <person name="Byrne P K."/>
        </authorList>
    </citation>
    <scope>NUCLEOTIDE SEQUENCE</scope>
    <source>
        <strain evidence="8">IFO1802</strain>
    </source>
</reference>
<dbReference type="GO" id="GO:0006886">
    <property type="term" value="P:intracellular protein transport"/>
    <property type="evidence" value="ECO:0007669"/>
    <property type="project" value="InterPro"/>
</dbReference>
<dbReference type="RefSeq" id="XP_056086619.1">
    <property type="nucleotide sequence ID" value="XM_056232330.1"/>
</dbReference>
<gene>
    <name evidence="8" type="primary">SKDI04G1840</name>
    <name evidence="8" type="ORF">SKDI_04G1840</name>
</gene>
<evidence type="ECO:0008006" key="10">
    <source>
        <dbReference type="Google" id="ProtNLM"/>
    </source>
</evidence>
<organism evidence="8 9">
    <name type="scientific">Saccharomyces kudriavzevii (strain ATCC MYA-4449 / AS 2.2408 / CBS 8840 / NBRC 1802 / NCYC 2889)</name>
    <name type="common">Yeast</name>
    <dbReference type="NCBI Taxonomy" id="226230"/>
    <lineage>
        <taxon>Eukaryota</taxon>
        <taxon>Fungi</taxon>
        <taxon>Dikarya</taxon>
        <taxon>Ascomycota</taxon>
        <taxon>Saccharomycotina</taxon>
        <taxon>Saccharomycetes</taxon>
        <taxon>Saccharomycetales</taxon>
        <taxon>Saccharomycetaceae</taxon>
        <taxon>Saccharomyces</taxon>
    </lineage>
</organism>
<evidence type="ECO:0000256" key="5">
    <source>
        <dbReference type="SAM" id="MobiDB-lite"/>
    </source>
</evidence>
<evidence type="ECO:0000256" key="4">
    <source>
        <dbReference type="SAM" id="Coils"/>
    </source>
</evidence>
<evidence type="ECO:0000259" key="7">
    <source>
        <dbReference type="Pfam" id="PF04871"/>
    </source>
</evidence>
<evidence type="ECO:0000256" key="2">
    <source>
        <dbReference type="ARBA" id="ARBA00023034"/>
    </source>
</evidence>
<dbReference type="PANTHER" id="PTHR10013">
    <property type="entry name" value="GENERAL VESICULAR TRANSPORT FACTOR P115"/>
    <property type="match status" value="1"/>
</dbReference>
<keyword evidence="3 4" id="KW-0175">Coiled coil</keyword>
<evidence type="ECO:0000259" key="6">
    <source>
        <dbReference type="Pfam" id="PF04869"/>
    </source>
</evidence>
<dbReference type="GO" id="GO:0005783">
    <property type="term" value="C:endoplasmic reticulum"/>
    <property type="evidence" value="ECO:0007669"/>
    <property type="project" value="TreeGrafter"/>
</dbReference>
<dbReference type="SUPFAM" id="SSF57997">
    <property type="entry name" value="Tropomyosin"/>
    <property type="match status" value="1"/>
</dbReference>
<name>A0AA35JD27_SACK1</name>
<keyword evidence="2" id="KW-0333">Golgi apparatus</keyword>
<dbReference type="Pfam" id="PF04869">
    <property type="entry name" value="Uso1_p115_head"/>
    <property type="match status" value="1"/>
</dbReference>
<evidence type="ECO:0000313" key="8">
    <source>
        <dbReference type="EMBL" id="CAI4057632.1"/>
    </source>
</evidence>
<keyword evidence="9" id="KW-1185">Reference proteome</keyword>
<dbReference type="GO" id="GO:0012507">
    <property type="term" value="C:ER to Golgi transport vesicle membrane"/>
    <property type="evidence" value="ECO:0007669"/>
    <property type="project" value="TreeGrafter"/>
</dbReference>
<dbReference type="EMBL" id="OX365899">
    <property type="protein sequence ID" value="CAI4057632.1"/>
    <property type="molecule type" value="Genomic_DNA"/>
</dbReference>
<evidence type="ECO:0000256" key="1">
    <source>
        <dbReference type="ARBA" id="ARBA00004555"/>
    </source>
</evidence>
<dbReference type="GO" id="GO:0048211">
    <property type="term" value="P:Golgi vesicle docking"/>
    <property type="evidence" value="ECO:0007669"/>
    <property type="project" value="TreeGrafter"/>
</dbReference>
<feature type="compositionally biased region" description="Acidic residues" evidence="5">
    <location>
        <begin position="1770"/>
        <end position="1792"/>
    </location>
</feature>
<feature type="coiled-coil region" evidence="4">
    <location>
        <begin position="725"/>
        <end position="1566"/>
    </location>
</feature>
<sequence length="1792" mass="206061">MDLIQGLIQQPKVQSVDETIPTLCDRVENSTLISDRRSAVLGLKAFSRQYRESVIASGLKPLLNTLKRDYMDEDSVKAILETILILFIRGDGHDDLTRGWISQQSRLQNGKYPSPLVMKQEKEQADQFSLWIADALTQSEDLIHLLVEFWEIDNFHIRLYTIQLLEAVMATRPAKARSALISLPTSISTMVSLLDDVHEPIRDEAILLLMAVVNDSPHVQKLVAFENIFERLFSIIDEEGGLRGSLVVNDCLSLINNILKYNTSNQTLFLETGNLPKLAYLLSEPISQDEGFFWNDQRIININTALDIVSLTVEPGNTVTSQHQNVLLDSSVLMVVLRLAFFHDIPKKVRPIALLTAANMIRGNQYAQLEFSKIDVPYFDPSMPVNSTTNGGPIRLVPVVSILINWMLYANSVHTFDTRVACSRLLKAYLMDNLDIQKDFLFKQVRLCNLPSTATDNEDTKENGISDNANTGNFNEDTDAKDNMGDENFLKASLFEVLLNYDAELNLNPFKLFFTTDIFMFLFQQENKCSVELREITRNVTTGNDLDDEEPLKAIQTISELLTTSLSAADIRIPISYLTFLIYWLFGDLKATNDFLSDKSVIKSLLSFSYQIQDEDVTVKCLVTMLLGVAYEFSSKESPFPRKEYFELISKSLGRDNYASRIKQFKKDSFFSKVNRNEDSILTPQLDETGLPKVYFSTHFIQLFNENMYRLETALSHNPEEEPINKISFEEVEELQKQCSKLKNELGSLQTETEATNGDLTKKLEALSKEHEDLMEKYQSLTSSHLLLKESFSSLEIELGTIKESLNKMTQLRDALETKDKENQALIQECKSTIQKQEEAIEILEKELDNVSSQKKKADDGINKMSKDLFALSREMQAIVEKYKSLQKEKSKDDNNHQKEAKLLKEEIARKTTEIKSLNENLGKTKTQHDDLLKEKEHISKELVECKLRFQSHDILVAKLTEKLKSLANNYRDLQATHESLIASMEEIKKENTMQMSNLESKFDSLSQEKESFQSERELLEENIRKLKETISTLELTKEEAITKFNSSKEDYESQIGLLKEQLETVATENGESVNKISELSHNIDDLKGELETQKNFKDDLEAKLEASKKVLKETQANEQHLKEEKLQLEGEITKIKEQLDNLRDNLKSLEKENKESVAQVEEYKKQISDKEKEYNGKLSELNNEINSVQQKNETICQNNEKLKGEIEEIEKASEDQSNLKGSKIEALNAQIEELEESKQITETKLLDSVKNMKTEMEKMRELQKESDAKMVKINELEEKQEALKHIGIQNLELQKGAEEARKELEDKKTEVNGLLEKITSLNKSNEKTETESTRLKKTYAEEKTILEGQLEKLRNEMQTKIQAFERERKLLNEGSSTITQEYSEKINMLEEKLIKIENENESKSKMIDTSRSELEKATSTCNELLEANRNEMKSMKDKILSYEEKIKEANEKLLSTEQGNEQELNSLRKQLEVVQEAKVKIEGELKEMEEKTTSQTLELERSKEIMRKLESTIVSKEKEIDSSIEFRKEFDKKIEEHKKKAQEEIRNLQEEKANLVAQIVESKKGIEDLQGKLKGEAESGRELEAIQKELTNAHQKIKINVEESALLNSKLKDSERALRDNQEKLEGSKEEKESMSSQLTELKRMLNSAQQRTKKCEEDHETEIKKLQAEKSEFDEKVQQLETKYKQLVTKEEVRRKDEDVIKKTADSQKSEIENLIKELQKFKIENTKLKKANKDRSEIDDLMLLVTDLDEKNSKYRSKLKDLGIEISSDEEEEEEEDGEDGDADEEQLS</sequence>
<protein>
    <recommendedName>
        <fullName evidence="10">USO1-like protein</fullName>
    </recommendedName>
</protein>
<dbReference type="Pfam" id="PF04871">
    <property type="entry name" value="Uso1_p115_C"/>
    <property type="match status" value="1"/>
</dbReference>
<dbReference type="InterPro" id="IPR006953">
    <property type="entry name" value="Vesicle_Uso1_P115_head"/>
</dbReference>
<dbReference type="InterPro" id="IPR024095">
    <property type="entry name" value="Vesicle_P115"/>
</dbReference>
<feature type="domain" description="Uso1/p115-like vesicle tethering protein C-terminal" evidence="7">
    <location>
        <begin position="1659"/>
        <end position="1783"/>
    </location>
</feature>